<sequence>MAECPMDLINDLFLRLAAATLVRCRVLSKPCFSLIDSPDFVSSHLSRRLETGDHLMVLLRGPRILRTVELDAPENVSDIDHPLQAGGFTEVFGSLNGVVGLVNSPVDMALFNPSTRKIHRLPIEPLDFPERHITREYVFYGLGYDSVSDDFKVVRILQSKLKGGNDNFGYPVEIKVFSLKKNSWKRVYLLFEVQILFIYFYYDVLPRRGFGVVAKNHLHWILPRKQGLIAFNTIIRFDLASDDLGVLSFPQELYLEDNMDIGVLDGCVCLMCYNEFSHVDVWVLREYEDIESWTKMFTVPKPESVESFDFVRPLLYSKDRSKILMEINNAKNLMWFDLESKKILTTLGIECDSSFTADILVSSLVLGCQGDPTEAQRRKDQMMQKSNKRGGFLSKGFKLKL</sequence>
<dbReference type="InterPro" id="IPR013187">
    <property type="entry name" value="F-box-assoc_dom_typ3"/>
</dbReference>
<evidence type="ECO:0000259" key="1">
    <source>
        <dbReference type="Pfam" id="PF08268"/>
    </source>
</evidence>
<reference evidence="3" key="2">
    <citation type="submission" date="2025-08" db="UniProtKB">
        <authorList>
            <consortium name="RefSeq"/>
        </authorList>
    </citation>
    <scope>IDENTIFICATION</scope>
    <source>
        <tissue evidence="3">Leaf</tissue>
    </source>
</reference>
<dbReference type="NCBIfam" id="TIGR01640">
    <property type="entry name" value="F_box_assoc_1"/>
    <property type="match status" value="1"/>
</dbReference>
<reference evidence="2" key="1">
    <citation type="journal article" date="2014" name="Nat. Commun.">
        <title>The emerging biofuel crop Camelina sativa retains a highly undifferentiated hexaploid genome structure.</title>
        <authorList>
            <person name="Kagale S."/>
            <person name="Koh C."/>
            <person name="Nixon J."/>
            <person name="Bollina V."/>
            <person name="Clarke W.E."/>
            <person name="Tuteja R."/>
            <person name="Spillane C."/>
            <person name="Robinson S.J."/>
            <person name="Links M.G."/>
            <person name="Clarke C."/>
            <person name="Higgins E.E."/>
            <person name="Huebert T."/>
            <person name="Sharpe A.G."/>
            <person name="Parkin I.A."/>
        </authorList>
    </citation>
    <scope>NUCLEOTIDE SEQUENCE [LARGE SCALE GENOMIC DNA]</scope>
    <source>
        <strain evidence="2">cv. DH55</strain>
    </source>
</reference>
<evidence type="ECO:0000313" key="2">
    <source>
        <dbReference type="Proteomes" id="UP000694864"/>
    </source>
</evidence>
<dbReference type="GeneID" id="104731449"/>
<accession>A0ABM0V0U1</accession>
<dbReference type="PANTHER" id="PTHR31672:SF13">
    <property type="entry name" value="F-BOX PROTEIN CPR30-LIKE"/>
    <property type="match status" value="1"/>
</dbReference>
<dbReference type="Pfam" id="PF08268">
    <property type="entry name" value="FBA_3"/>
    <property type="match status" value="1"/>
</dbReference>
<dbReference type="InterPro" id="IPR050796">
    <property type="entry name" value="SCF_F-box_component"/>
</dbReference>
<keyword evidence="2" id="KW-1185">Reference proteome</keyword>
<dbReference type="InterPro" id="IPR017451">
    <property type="entry name" value="F-box-assoc_interact_dom"/>
</dbReference>
<protein>
    <submittedName>
        <fullName evidence="3">F-box protein At4g22390-like</fullName>
    </submittedName>
</protein>
<dbReference type="PANTHER" id="PTHR31672">
    <property type="entry name" value="BNACNNG10540D PROTEIN"/>
    <property type="match status" value="1"/>
</dbReference>
<feature type="domain" description="F-box associated beta-propeller type 3" evidence="1">
    <location>
        <begin position="88"/>
        <end position="308"/>
    </location>
</feature>
<dbReference type="RefSeq" id="XP_010449126.1">
    <property type="nucleotide sequence ID" value="XM_010450824.2"/>
</dbReference>
<organism evidence="2 3">
    <name type="scientific">Camelina sativa</name>
    <name type="common">False flax</name>
    <name type="synonym">Myagrum sativum</name>
    <dbReference type="NCBI Taxonomy" id="90675"/>
    <lineage>
        <taxon>Eukaryota</taxon>
        <taxon>Viridiplantae</taxon>
        <taxon>Streptophyta</taxon>
        <taxon>Embryophyta</taxon>
        <taxon>Tracheophyta</taxon>
        <taxon>Spermatophyta</taxon>
        <taxon>Magnoliopsida</taxon>
        <taxon>eudicotyledons</taxon>
        <taxon>Gunneridae</taxon>
        <taxon>Pentapetalae</taxon>
        <taxon>rosids</taxon>
        <taxon>malvids</taxon>
        <taxon>Brassicales</taxon>
        <taxon>Brassicaceae</taxon>
        <taxon>Camelineae</taxon>
        <taxon>Camelina</taxon>
    </lineage>
</organism>
<evidence type="ECO:0000313" key="3">
    <source>
        <dbReference type="RefSeq" id="XP_010449126.1"/>
    </source>
</evidence>
<name>A0ABM0V0U1_CAMSA</name>
<dbReference type="Proteomes" id="UP000694864">
    <property type="component" value="Chromosome 12"/>
</dbReference>
<proteinExistence type="predicted"/>
<gene>
    <name evidence="3" type="primary">LOC104731449</name>
</gene>